<accession>A0ABP4VEF2</accession>
<dbReference type="EMBL" id="BAAAPM010000003">
    <property type="protein sequence ID" value="GAA1721453.1"/>
    <property type="molecule type" value="Genomic_DNA"/>
</dbReference>
<evidence type="ECO:0000256" key="2">
    <source>
        <dbReference type="SAM" id="SignalP"/>
    </source>
</evidence>
<dbReference type="InterPro" id="IPR025711">
    <property type="entry name" value="PepSY"/>
</dbReference>
<organism evidence="4 5">
    <name type="scientific">Isoptericola hypogeus</name>
    <dbReference type="NCBI Taxonomy" id="300179"/>
    <lineage>
        <taxon>Bacteria</taxon>
        <taxon>Bacillati</taxon>
        <taxon>Actinomycetota</taxon>
        <taxon>Actinomycetes</taxon>
        <taxon>Micrococcales</taxon>
        <taxon>Promicromonosporaceae</taxon>
        <taxon>Isoptericola</taxon>
    </lineage>
</organism>
<protein>
    <recommendedName>
        <fullName evidence="3">PepSY domain-containing protein</fullName>
    </recommendedName>
</protein>
<evidence type="ECO:0000259" key="3">
    <source>
        <dbReference type="Pfam" id="PF03413"/>
    </source>
</evidence>
<dbReference type="Gene3D" id="3.10.450.40">
    <property type="match status" value="2"/>
</dbReference>
<name>A0ABP4VEF2_9MICO</name>
<dbReference type="RefSeq" id="WP_344247459.1">
    <property type="nucleotide sequence ID" value="NZ_BAAAPM010000003.1"/>
</dbReference>
<dbReference type="PROSITE" id="PS51257">
    <property type="entry name" value="PROKAR_LIPOPROTEIN"/>
    <property type="match status" value="1"/>
</dbReference>
<feature type="compositionally biased region" description="Low complexity" evidence="1">
    <location>
        <begin position="32"/>
        <end position="46"/>
    </location>
</feature>
<feature type="signal peptide" evidence="2">
    <location>
        <begin position="1"/>
        <end position="27"/>
    </location>
</feature>
<evidence type="ECO:0000313" key="5">
    <source>
        <dbReference type="Proteomes" id="UP001501138"/>
    </source>
</evidence>
<feature type="region of interest" description="Disordered" evidence="1">
    <location>
        <begin position="27"/>
        <end position="78"/>
    </location>
</feature>
<gene>
    <name evidence="4" type="ORF">GCM10009809_16390</name>
</gene>
<reference evidence="5" key="1">
    <citation type="journal article" date="2019" name="Int. J. Syst. Evol. Microbiol.">
        <title>The Global Catalogue of Microorganisms (GCM) 10K type strain sequencing project: providing services to taxonomists for standard genome sequencing and annotation.</title>
        <authorList>
            <consortium name="The Broad Institute Genomics Platform"/>
            <consortium name="The Broad Institute Genome Sequencing Center for Infectious Disease"/>
            <person name="Wu L."/>
            <person name="Ma J."/>
        </authorList>
    </citation>
    <scope>NUCLEOTIDE SEQUENCE [LARGE SCALE GENOMIC DNA]</scope>
    <source>
        <strain evidence="5">JCM 15589</strain>
    </source>
</reference>
<keyword evidence="2" id="KW-0732">Signal</keyword>
<feature type="chain" id="PRO_5046219494" description="PepSY domain-containing protein" evidence="2">
    <location>
        <begin position="28"/>
        <end position="212"/>
    </location>
</feature>
<feature type="domain" description="PepSY" evidence="3">
    <location>
        <begin position="151"/>
        <end position="203"/>
    </location>
</feature>
<proteinExistence type="predicted"/>
<evidence type="ECO:0000313" key="4">
    <source>
        <dbReference type="EMBL" id="GAA1721453.1"/>
    </source>
</evidence>
<keyword evidence="5" id="KW-1185">Reference proteome</keyword>
<dbReference type="Pfam" id="PF03413">
    <property type="entry name" value="PepSY"/>
    <property type="match status" value="1"/>
</dbReference>
<evidence type="ECO:0000256" key="1">
    <source>
        <dbReference type="SAM" id="MobiDB-lite"/>
    </source>
</evidence>
<comment type="caution">
    <text evidence="4">The sequence shown here is derived from an EMBL/GenBank/DDBJ whole genome shotgun (WGS) entry which is preliminary data.</text>
</comment>
<dbReference type="Proteomes" id="UP001501138">
    <property type="component" value="Unassembled WGS sequence"/>
</dbReference>
<sequence>MNLRSARRATVPAALAVSLGLVLTACGDGSGDDTPPAGDATTAAPTDDAEPDDTSADGTTSDDDAAPDATTSPERRTAAGLRAIVTAEKEAGGTAFAIDDPDRDNTWEVDVSTGKLSVEVEVSADGGEVVRTENDDLDADDRRAIADARYTIGQAIERTVAKAGGALEDAELDGDDGRYHWSVTVLVDGAEVDYRVGTQTGKVTPEPADDDD</sequence>
<feature type="compositionally biased region" description="Acidic residues" evidence="1">
    <location>
        <begin position="47"/>
        <end position="66"/>
    </location>
</feature>